<accession>A0A3S5AE67</accession>
<keyword evidence="2" id="KW-1185">Reference proteome</keyword>
<dbReference type="AlphaFoldDB" id="A0A3S5AE67"/>
<dbReference type="Proteomes" id="UP000784294">
    <property type="component" value="Unassembled WGS sequence"/>
</dbReference>
<name>A0A3S5AE67_9PLAT</name>
<protein>
    <submittedName>
        <fullName evidence="1">Uncharacterized protein</fullName>
    </submittedName>
</protein>
<evidence type="ECO:0000313" key="1">
    <source>
        <dbReference type="EMBL" id="VEL18302.1"/>
    </source>
</evidence>
<comment type="caution">
    <text evidence="1">The sequence shown here is derived from an EMBL/GenBank/DDBJ whole genome shotgun (WGS) entry which is preliminary data.</text>
</comment>
<gene>
    <name evidence="1" type="ORF">PXEA_LOCUS11742</name>
</gene>
<evidence type="ECO:0000313" key="2">
    <source>
        <dbReference type="Proteomes" id="UP000784294"/>
    </source>
</evidence>
<proteinExistence type="predicted"/>
<reference evidence="1" key="1">
    <citation type="submission" date="2018-11" db="EMBL/GenBank/DDBJ databases">
        <authorList>
            <consortium name="Pathogen Informatics"/>
        </authorList>
    </citation>
    <scope>NUCLEOTIDE SEQUENCE</scope>
</reference>
<organism evidence="1 2">
    <name type="scientific">Protopolystoma xenopodis</name>
    <dbReference type="NCBI Taxonomy" id="117903"/>
    <lineage>
        <taxon>Eukaryota</taxon>
        <taxon>Metazoa</taxon>
        <taxon>Spiralia</taxon>
        <taxon>Lophotrochozoa</taxon>
        <taxon>Platyhelminthes</taxon>
        <taxon>Monogenea</taxon>
        <taxon>Polyopisthocotylea</taxon>
        <taxon>Polystomatidea</taxon>
        <taxon>Polystomatidae</taxon>
        <taxon>Protopolystoma</taxon>
    </lineage>
</organism>
<sequence>MRWTSRRLALFQTGRLLARVPPRALKISGAGYNGRSATGFRGAKRRSVQSRDALGSRQDLNCPCQLNERVGMATLHQTAMPVN</sequence>
<dbReference type="EMBL" id="CAAALY010036415">
    <property type="protein sequence ID" value="VEL18302.1"/>
    <property type="molecule type" value="Genomic_DNA"/>
</dbReference>